<dbReference type="EMBL" id="KY819065">
    <property type="protein sequence ID" value="ARO74266.1"/>
    <property type="molecule type" value="Genomic_DNA"/>
</dbReference>
<feature type="transmembrane region" description="Helical" evidence="2">
    <location>
        <begin position="29"/>
        <end position="48"/>
    </location>
</feature>
<gene>
    <name evidence="3" type="primary">orf346</name>
</gene>
<reference evidence="3" key="1">
    <citation type="submission" date="2017-03" db="EMBL/GenBank/DDBJ databases">
        <title>Chloroplast genome evolution in siphonous green algae.</title>
        <authorList>
            <person name="Cremen M.C."/>
            <person name="Marcelino V.R."/>
            <person name="Verbruggen H."/>
        </authorList>
    </citation>
    <scope>NUCLEOTIDE SEQUENCE</scope>
</reference>
<keyword evidence="2" id="KW-0812">Transmembrane</keyword>
<sequence>MPHSKKMFKYLPFVPVAPRSLERRLRWHFFFQSLFLICFGYFSFSFPARGLESRAPIFTVQTQQARDQDDTGLWDPSRPPDRSKQTGADPRGSASQISGDWVFEPVRAPSGLHSVVFVPKGHNVATLALQPSKKRSLTKALIISGGMVLTWKMWNHYFRPWPQMSEIFYNQLQTVIENKKGDLDHVPIIEEALTEFLNSPPQRRAVKHKISHILANPHHYFENLEMFYFSPLRWIELLDKKTITLSNRAQTQLYLRSIEVENLIQEFDQNFVDFNTNCEGTLTYETIEKFKYTEDQDIRDYILEFENIPLHDLTENFQGEQGLFNFLLRRLMVKFWRGAFLISFRI</sequence>
<keyword evidence="3" id="KW-0150">Chloroplast</keyword>
<accession>A0A2P0QHN7</accession>
<protein>
    <submittedName>
        <fullName evidence="3">Uncharacterized protein</fullName>
    </submittedName>
</protein>
<organism evidence="3">
    <name type="scientific">Rhipilia penicilloides</name>
    <dbReference type="NCBI Taxonomy" id="1979422"/>
    <lineage>
        <taxon>Eukaryota</taxon>
        <taxon>Viridiplantae</taxon>
        <taxon>Chlorophyta</taxon>
        <taxon>core chlorophytes</taxon>
        <taxon>Ulvophyceae</taxon>
        <taxon>TCBD clade</taxon>
        <taxon>Bryopsidales</taxon>
        <taxon>Halimedineae</taxon>
        <taxon>Halimedaceae</taxon>
        <taxon>Rhipileae</taxon>
        <taxon>Rhipilia</taxon>
    </lineage>
</organism>
<name>A0A2P0QHN7_9CHLO</name>
<evidence type="ECO:0000313" key="3">
    <source>
        <dbReference type="EMBL" id="ARO74266.1"/>
    </source>
</evidence>
<dbReference type="AlphaFoldDB" id="A0A2P0QHN7"/>
<keyword evidence="2" id="KW-0472">Membrane</keyword>
<geneLocation type="chloroplast" evidence="3"/>
<feature type="region of interest" description="Disordered" evidence="1">
    <location>
        <begin position="61"/>
        <end position="96"/>
    </location>
</feature>
<evidence type="ECO:0000256" key="1">
    <source>
        <dbReference type="SAM" id="MobiDB-lite"/>
    </source>
</evidence>
<dbReference type="GeneID" id="37277671"/>
<dbReference type="RefSeq" id="YP_009472587.1">
    <property type="nucleotide sequence ID" value="NC_037365.1"/>
</dbReference>
<keyword evidence="2" id="KW-1133">Transmembrane helix</keyword>
<evidence type="ECO:0000256" key="2">
    <source>
        <dbReference type="SAM" id="Phobius"/>
    </source>
</evidence>
<keyword evidence="3" id="KW-0934">Plastid</keyword>
<proteinExistence type="predicted"/>